<organism evidence="3">
    <name type="scientific">Panicum hallii</name>
    <dbReference type="NCBI Taxonomy" id="206008"/>
    <lineage>
        <taxon>Eukaryota</taxon>
        <taxon>Viridiplantae</taxon>
        <taxon>Streptophyta</taxon>
        <taxon>Embryophyta</taxon>
        <taxon>Tracheophyta</taxon>
        <taxon>Spermatophyta</taxon>
        <taxon>Magnoliopsida</taxon>
        <taxon>Liliopsida</taxon>
        <taxon>Poales</taxon>
        <taxon>Poaceae</taxon>
        <taxon>PACMAD clade</taxon>
        <taxon>Panicoideae</taxon>
        <taxon>Panicodae</taxon>
        <taxon>Paniceae</taxon>
        <taxon>Panicinae</taxon>
        <taxon>Panicum</taxon>
        <taxon>Panicum sect. Panicum</taxon>
    </lineage>
</organism>
<proteinExistence type="predicted"/>
<feature type="compositionally biased region" description="Acidic residues" evidence="1">
    <location>
        <begin position="140"/>
        <end position="156"/>
    </location>
</feature>
<feature type="compositionally biased region" description="Basic and acidic residues" evidence="1">
    <location>
        <begin position="176"/>
        <end position="192"/>
    </location>
</feature>
<dbReference type="PANTHER" id="PTHR47851">
    <property type="entry name" value="OS06G0588700 PROTEIN-RELATED"/>
    <property type="match status" value="1"/>
</dbReference>
<evidence type="ECO:0000259" key="2">
    <source>
        <dbReference type="Pfam" id="PF12776"/>
    </source>
</evidence>
<name>A0A2T8IHI2_9POAL</name>
<dbReference type="AlphaFoldDB" id="A0A2T8IHI2"/>
<dbReference type="InterPro" id="IPR024752">
    <property type="entry name" value="Myb/SANT-like_dom"/>
</dbReference>
<dbReference type="Gramene" id="PVH37140">
    <property type="protein sequence ID" value="PVH37140"/>
    <property type="gene ID" value="PAHAL_6G254600"/>
</dbReference>
<evidence type="ECO:0000256" key="1">
    <source>
        <dbReference type="SAM" id="MobiDB-lite"/>
    </source>
</evidence>
<gene>
    <name evidence="3" type="ORF">PAHAL_6G254600</name>
</gene>
<dbReference type="PANTHER" id="PTHR47851:SF1">
    <property type="entry name" value="OS06G0588700 PROTEIN"/>
    <property type="match status" value="1"/>
</dbReference>
<evidence type="ECO:0000313" key="3">
    <source>
        <dbReference type="EMBL" id="PVH37140.1"/>
    </source>
</evidence>
<dbReference type="Proteomes" id="UP000243499">
    <property type="component" value="Chromosome 6"/>
</dbReference>
<feature type="region of interest" description="Disordered" evidence="1">
    <location>
        <begin position="122"/>
        <end position="205"/>
    </location>
</feature>
<sequence length="274" mass="31866">MNYFLYSEMAENADWNEENTRLLCELFAEQVRAHNRSGTHLNRTGYKNVMEKFKEKTELDYSKLQFKNKWDKMRKEYGNWKRLSRETGLGWDPVYKGIAKFKDGPLQHEDLKTIMFEDIRNTGDDHWSPSSGAAPNTQDTEPDDDKDEDYEANEASDDCHEISPEPSKGKRPAPTSRKDKGKNQKLQEDIGERSTASCESLARREDTSGCSIKDVMVLVRECGAVPGSKEHFIASQVFIKRAEREMFMTLETPEERFQWLTMKHNWLTRNDSTM</sequence>
<reference evidence="3" key="1">
    <citation type="submission" date="2018-04" db="EMBL/GenBank/DDBJ databases">
        <title>WGS assembly of Panicum hallii.</title>
        <authorList>
            <person name="Lovell J."/>
            <person name="Jenkins J."/>
            <person name="Lowry D."/>
            <person name="Mamidi S."/>
            <person name="Sreedasyam A."/>
            <person name="Weng X."/>
            <person name="Barry K."/>
            <person name="Bonette J."/>
            <person name="Campitelli B."/>
            <person name="Daum C."/>
            <person name="Gordon S."/>
            <person name="Gould B."/>
            <person name="Lipzen A."/>
            <person name="Macqueen A."/>
            <person name="Palacio-Mejia J."/>
            <person name="Plott C."/>
            <person name="Shakirov E."/>
            <person name="Shu S."/>
            <person name="Yoshinaga Y."/>
            <person name="Zane M."/>
            <person name="Rokhsar D."/>
            <person name="Grimwood J."/>
            <person name="Schmutz J."/>
            <person name="Juenger T."/>
        </authorList>
    </citation>
    <scope>NUCLEOTIDE SEQUENCE [LARGE SCALE GENOMIC DNA]</scope>
    <source>
        <strain evidence="3">FIL2</strain>
    </source>
</reference>
<protein>
    <recommendedName>
        <fullName evidence="2">Myb/SANT-like domain-containing protein</fullName>
    </recommendedName>
</protein>
<dbReference type="EMBL" id="CM008051">
    <property type="protein sequence ID" value="PVH37140.1"/>
    <property type="molecule type" value="Genomic_DNA"/>
</dbReference>
<feature type="domain" description="Myb/SANT-like" evidence="2">
    <location>
        <begin position="15"/>
        <end position="94"/>
    </location>
</feature>
<accession>A0A2T8IHI2</accession>
<dbReference type="Pfam" id="PF12776">
    <property type="entry name" value="Myb_DNA-bind_3"/>
    <property type="match status" value="1"/>
</dbReference>
<feature type="compositionally biased region" description="Polar residues" evidence="1">
    <location>
        <begin position="128"/>
        <end position="138"/>
    </location>
</feature>